<dbReference type="AlphaFoldDB" id="A0A4S4LJS5"/>
<evidence type="ECO:0000256" key="1">
    <source>
        <dbReference type="ARBA" id="ARBA00004141"/>
    </source>
</evidence>
<keyword evidence="2" id="KW-0813">Transport</keyword>
<feature type="transmembrane region" description="Helical" evidence="7">
    <location>
        <begin position="255"/>
        <end position="275"/>
    </location>
</feature>
<feature type="region of interest" description="Disordered" evidence="6">
    <location>
        <begin position="532"/>
        <end position="559"/>
    </location>
</feature>
<keyword evidence="4 7" id="KW-1133">Transmembrane helix</keyword>
<name>A0A4S4LJS5_9AGAM</name>
<dbReference type="InterPro" id="IPR011701">
    <property type="entry name" value="MFS"/>
</dbReference>
<dbReference type="GO" id="GO:0033229">
    <property type="term" value="F:cysteine transmembrane transporter activity"/>
    <property type="evidence" value="ECO:0007669"/>
    <property type="project" value="TreeGrafter"/>
</dbReference>
<feature type="transmembrane region" description="Helical" evidence="7">
    <location>
        <begin position="449"/>
        <end position="470"/>
    </location>
</feature>
<organism evidence="8 9">
    <name type="scientific">Bondarzewia mesenterica</name>
    <dbReference type="NCBI Taxonomy" id="1095465"/>
    <lineage>
        <taxon>Eukaryota</taxon>
        <taxon>Fungi</taxon>
        <taxon>Dikarya</taxon>
        <taxon>Basidiomycota</taxon>
        <taxon>Agaricomycotina</taxon>
        <taxon>Agaricomycetes</taxon>
        <taxon>Russulales</taxon>
        <taxon>Bondarzewiaceae</taxon>
        <taxon>Bondarzewia</taxon>
    </lineage>
</organism>
<dbReference type="Gene3D" id="1.20.1250.20">
    <property type="entry name" value="MFS general substrate transporter like domains"/>
    <property type="match status" value="2"/>
</dbReference>
<feature type="transmembrane region" description="Helical" evidence="7">
    <location>
        <begin position="218"/>
        <end position="243"/>
    </location>
</feature>
<feature type="transmembrane region" description="Helical" evidence="7">
    <location>
        <begin position="419"/>
        <end position="437"/>
    </location>
</feature>
<dbReference type="PANTHER" id="PTHR43791">
    <property type="entry name" value="PERMEASE-RELATED"/>
    <property type="match status" value="1"/>
</dbReference>
<feature type="transmembrane region" description="Helical" evidence="7">
    <location>
        <begin position="387"/>
        <end position="407"/>
    </location>
</feature>
<evidence type="ECO:0000256" key="5">
    <source>
        <dbReference type="ARBA" id="ARBA00023136"/>
    </source>
</evidence>
<evidence type="ECO:0000256" key="4">
    <source>
        <dbReference type="ARBA" id="ARBA00022989"/>
    </source>
</evidence>
<proteinExistence type="predicted"/>
<comment type="caution">
    <text evidence="8">The sequence shown here is derived from an EMBL/GenBank/DDBJ whole genome shotgun (WGS) entry which is preliminary data.</text>
</comment>
<dbReference type="EMBL" id="SGPL01000470">
    <property type="protein sequence ID" value="THH12312.1"/>
    <property type="molecule type" value="Genomic_DNA"/>
</dbReference>
<evidence type="ECO:0000256" key="2">
    <source>
        <dbReference type="ARBA" id="ARBA00022448"/>
    </source>
</evidence>
<evidence type="ECO:0000256" key="6">
    <source>
        <dbReference type="SAM" id="MobiDB-lite"/>
    </source>
</evidence>
<feature type="compositionally biased region" description="Basic and acidic residues" evidence="6">
    <location>
        <begin position="532"/>
        <end position="549"/>
    </location>
</feature>
<feature type="transmembrane region" description="Helical" evidence="7">
    <location>
        <begin position="77"/>
        <end position="101"/>
    </location>
</feature>
<evidence type="ECO:0008006" key="10">
    <source>
        <dbReference type="Google" id="ProtNLM"/>
    </source>
</evidence>
<dbReference type="PANTHER" id="PTHR43791:SF63">
    <property type="entry name" value="HIGH AFFINITY CYSTEINE TRANSPORTER"/>
    <property type="match status" value="1"/>
</dbReference>
<dbReference type="Proteomes" id="UP000310158">
    <property type="component" value="Unassembled WGS sequence"/>
</dbReference>
<evidence type="ECO:0000313" key="9">
    <source>
        <dbReference type="Proteomes" id="UP000310158"/>
    </source>
</evidence>
<feature type="transmembrane region" description="Helical" evidence="7">
    <location>
        <begin position="482"/>
        <end position="503"/>
    </location>
</feature>
<evidence type="ECO:0000313" key="8">
    <source>
        <dbReference type="EMBL" id="THH12312.1"/>
    </source>
</evidence>
<protein>
    <recommendedName>
        <fullName evidence="10">Major facilitator superfamily (MFS) profile domain-containing protein</fullName>
    </recommendedName>
</protein>
<keyword evidence="3 7" id="KW-0812">Transmembrane</keyword>
<keyword evidence="9" id="KW-1185">Reference proteome</keyword>
<dbReference type="InterPro" id="IPR036259">
    <property type="entry name" value="MFS_trans_sf"/>
</dbReference>
<evidence type="ECO:0000256" key="7">
    <source>
        <dbReference type="SAM" id="Phobius"/>
    </source>
</evidence>
<reference evidence="8 9" key="1">
    <citation type="submission" date="2019-02" db="EMBL/GenBank/DDBJ databases">
        <title>Genome sequencing of the rare red list fungi Bondarzewia mesenterica.</title>
        <authorList>
            <person name="Buettner E."/>
            <person name="Kellner H."/>
        </authorList>
    </citation>
    <scope>NUCLEOTIDE SEQUENCE [LARGE SCALE GENOMIC DNA]</scope>
    <source>
        <strain evidence="8 9">DSM 108281</strain>
    </source>
</reference>
<feature type="transmembrane region" description="Helical" evidence="7">
    <location>
        <begin position="192"/>
        <end position="212"/>
    </location>
</feature>
<dbReference type="SUPFAM" id="SSF103473">
    <property type="entry name" value="MFS general substrate transporter"/>
    <property type="match status" value="1"/>
</dbReference>
<keyword evidence="5 7" id="KW-0472">Membrane</keyword>
<dbReference type="GO" id="GO:0016020">
    <property type="term" value="C:membrane"/>
    <property type="evidence" value="ECO:0007669"/>
    <property type="project" value="UniProtKB-SubCell"/>
</dbReference>
<dbReference type="OrthoDB" id="6730379at2759"/>
<gene>
    <name evidence="8" type="ORF">EW146_g7742</name>
</gene>
<feature type="transmembrane region" description="Helical" evidence="7">
    <location>
        <begin position="359"/>
        <end position="380"/>
    </location>
</feature>
<accession>A0A4S4LJS5</accession>
<evidence type="ECO:0000256" key="3">
    <source>
        <dbReference type="ARBA" id="ARBA00022692"/>
    </source>
</evidence>
<feature type="transmembrane region" description="Helical" evidence="7">
    <location>
        <begin position="113"/>
        <end position="130"/>
    </location>
</feature>
<comment type="subcellular location">
    <subcellularLocation>
        <location evidence="1">Membrane</location>
        <topology evidence="1">Multi-pass membrane protein</topology>
    </subcellularLocation>
</comment>
<dbReference type="Pfam" id="PF07690">
    <property type="entry name" value="MFS_1"/>
    <property type="match status" value="1"/>
</dbReference>
<sequence>MSVLNKNIPESPVQIEDTDKDVYSFRSNSPGTQAPPKGIDAEVAEFFADSQASGKEDVIEIDDATNRRLRWMIHKRVLVVMVVTYFAQTLDKGTINFASIMGIQQDAHLHGQQYSWLTTCVYIAILCWEFPANRLLQRLPVAKLLAFKYVQYFSDFACVDAISVPSITAWGATLACTAACTNFTGLIVVRTFLGIFECICQPAFVFMSTMWYTREEQALVIGSFYSMNGFQQCVGGLIAYGVAHIQHAKLKNWQVLFTLLGCVTTVWGLFVLWWLPDSPMRARCFSKEDRLLMAERVRKNETGIQNREFKKHQAVEAFLDPTVWAVTLISFTNALPTGGLGAFSNLILNAFGFTQLQTYLLAIAQGVIIMAFLFSGAYLSKHYNQKLLFAFLYTLPNIAGTIVFLIVRTNHHTKVGLLLAFYCTQGFGAVAVLNLAVMSGNVAGRTKQVIASTLVFVAWAVGNAIGPQVFRANDAPRYIKAFVAHMVVYGVQLVAIVALRLRLMRLNALKRRAQEDESAAVKEVQERIGHKHAFDDLTDKENPDYDHTSPRRRQSKRDSIPNFYELYDIEM</sequence>